<feature type="region of interest" description="Disordered" evidence="3">
    <location>
        <begin position="28"/>
        <end position="76"/>
    </location>
</feature>
<dbReference type="PROSITE" id="PS51257">
    <property type="entry name" value="PROKAR_LIPOPROTEIN"/>
    <property type="match status" value="1"/>
</dbReference>
<keyword evidence="7" id="KW-1185">Reference proteome</keyword>
<name>A0ABV9A8N1_9ACTN</name>
<feature type="signal peptide" evidence="4">
    <location>
        <begin position="1"/>
        <end position="26"/>
    </location>
</feature>
<dbReference type="InterPro" id="IPR041127">
    <property type="entry name" value="PET_hydrolase/cutinase-like"/>
</dbReference>
<feature type="compositionally biased region" description="Low complexity" evidence="3">
    <location>
        <begin position="28"/>
        <end position="46"/>
    </location>
</feature>
<dbReference type="SUPFAM" id="SSF53474">
    <property type="entry name" value="alpha/beta-Hydrolases"/>
    <property type="match status" value="1"/>
</dbReference>
<evidence type="ECO:0000256" key="3">
    <source>
        <dbReference type="SAM" id="MobiDB-lite"/>
    </source>
</evidence>
<evidence type="ECO:0000259" key="5">
    <source>
        <dbReference type="Pfam" id="PF12740"/>
    </source>
</evidence>
<protein>
    <submittedName>
        <fullName evidence="6">Alpha/beta hydrolase family protein</fullName>
    </submittedName>
</protein>
<keyword evidence="4" id="KW-0732">Signal</keyword>
<proteinExistence type="inferred from homology"/>
<dbReference type="GO" id="GO:0016787">
    <property type="term" value="F:hydrolase activity"/>
    <property type="evidence" value="ECO:0007669"/>
    <property type="project" value="UniProtKB-KW"/>
</dbReference>
<comment type="similarity">
    <text evidence="1">Belongs to the AB hydrolase superfamily.</text>
</comment>
<dbReference type="Pfam" id="PF12740">
    <property type="entry name" value="PETase"/>
    <property type="match status" value="1"/>
</dbReference>
<keyword evidence="2 6" id="KW-0378">Hydrolase</keyword>
<sequence length="315" mass="32698">MARAAARPTRFRKQGCALLAAAALSAAVGCSGEPSRGGPSESGSGSRAERDAGQSDQPSEDPSAGPGKSPRNGPYEVRTQSVQKGDVDGDFGSATVHYPADGSRDYGVIAASPGLGADESMVRPFGELLASHGFVLITFNTKTLQDTPAQRGRQLLRALDYAAERSAAADRADPGRLGVLGHSMGGGGALHAASRNPKIKAAVPLTPYAGKGDWSGVPAATLVIGGSSDEIAPPSDHAEVFYDGLSDAKDKAYLELEGDHFVATPPDGLVSRQMVAWFRYFVGGDAASGEALCPAPREERVVESRDTCPYEQPDE</sequence>
<gene>
    <name evidence="6" type="ORF">ACFPA8_14630</name>
</gene>
<feature type="compositionally biased region" description="Basic and acidic residues" evidence="3">
    <location>
        <begin position="296"/>
        <end position="308"/>
    </location>
</feature>
<dbReference type="RefSeq" id="WP_386448065.1">
    <property type="nucleotide sequence ID" value="NZ_JBHSFH010000007.1"/>
</dbReference>
<feature type="domain" description="PET hydrolase/cutinase-like" evidence="5">
    <location>
        <begin position="71"/>
        <end position="309"/>
    </location>
</feature>
<dbReference type="InterPro" id="IPR050261">
    <property type="entry name" value="FrsA_esterase"/>
</dbReference>
<accession>A0ABV9A8N1</accession>
<evidence type="ECO:0000256" key="4">
    <source>
        <dbReference type="SAM" id="SignalP"/>
    </source>
</evidence>
<dbReference type="PANTHER" id="PTHR22946:SF9">
    <property type="entry name" value="POLYKETIDE TRANSFERASE AF380"/>
    <property type="match status" value="1"/>
</dbReference>
<organism evidence="6 7">
    <name type="scientific">Streptomyces ovatisporus</name>
    <dbReference type="NCBI Taxonomy" id="1128682"/>
    <lineage>
        <taxon>Bacteria</taxon>
        <taxon>Bacillati</taxon>
        <taxon>Actinomycetota</taxon>
        <taxon>Actinomycetes</taxon>
        <taxon>Kitasatosporales</taxon>
        <taxon>Streptomycetaceae</taxon>
        <taxon>Streptomyces</taxon>
    </lineage>
</organism>
<dbReference type="PANTHER" id="PTHR22946">
    <property type="entry name" value="DIENELACTONE HYDROLASE DOMAIN-CONTAINING PROTEIN-RELATED"/>
    <property type="match status" value="1"/>
</dbReference>
<evidence type="ECO:0000256" key="1">
    <source>
        <dbReference type="ARBA" id="ARBA00008645"/>
    </source>
</evidence>
<evidence type="ECO:0000256" key="2">
    <source>
        <dbReference type="ARBA" id="ARBA00022801"/>
    </source>
</evidence>
<comment type="caution">
    <text evidence="6">The sequence shown here is derived from an EMBL/GenBank/DDBJ whole genome shotgun (WGS) entry which is preliminary data.</text>
</comment>
<evidence type="ECO:0000313" key="6">
    <source>
        <dbReference type="EMBL" id="MFC4495369.1"/>
    </source>
</evidence>
<dbReference type="EMBL" id="JBHSFH010000007">
    <property type="protein sequence ID" value="MFC4495369.1"/>
    <property type="molecule type" value="Genomic_DNA"/>
</dbReference>
<dbReference type="Gene3D" id="3.40.50.1820">
    <property type="entry name" value="alpha/beta hydrolase"/>
    <property type="match status" value="1"/>
</dbReference>
<feature type="region of interest" description="Disordered" evidence="3">
    <location>
        <begin position="294"/>
        <end position="315"/>
    </location>
</feature>
<feature type="chain" id="PRO_5046791898" evidence="4">
    <location>
        <begin position="27"/>
        <end position="315"/>
    </location>
</feature>
<dbReference type="InterPro" id="IPR029058">
    <property type="entry name" value="AB_hydrolase_fold"/>
</dbReference>
<dbReference type="Proteomes" id="UP001595997">
    <property type="component" value="Unassembled WGS sequence"/>
</dbReference>
<reference evidence="7" key="1">
    <citation type="journal article" date="2019" name="Int. J. Syst. Evol. Microbiol.">
        <title>The Global Catalogue of Microorganisms (GCM) 10K type strain sequencing project: providing services to taxonomists for standard genome sequencing and annotation.</title>
        <authorList>
            <consortium name="The Broad Institute Genomics Platform"/>
            <consortium name="The Broad Institute Genome Sequencing Center for Infectious Disease"/>
            <person name="Wu L."/>
            <person name="Ma J."/>
        </authorList>
    </citation>
    <scope>NUCLEOTIDE SEQUENCE [LARGE SCALE GENOMIC DNA]</scope>
    <source>
        <strain evidence="7">CGMCC 4.7357</strain>
    </source>
</reference>
<evidence type="ECO:0000313" key="7">
    <source>
        <dbReference type="Proteomes" id="UP001595997"/>
    </source>
</evidence>